<comment type="caution">
    <text evidence="1">The sequence shown here is derived from an EMBL/GenBank/DDBJ whole genome shotgun (WGS) entry which is preliminary data.</text>
</comment>
<sequence>MSAYLDWLEDSNKRDSRVRAVLRRSLAFDPGAFPAAYPYVEPFLRDEDSHWRRQVHYLVAALWATHWTASRTGIALPIGEAVAQHQQMSGSASTERRFITLLDADADELPYRLRQMVALLKDQAIDFDALFADLLRWHAPGKRIQNQWARQFYRTLQKDTDLPEESETEEASA</sequence>
<dbReference type="CDD" id="cd09731">
    <property type="entry name" value="Cse2_I-E"/>
    <property type="match status" value="1"/>
</dbReference>
<evidence type="ECO:0000313" key="1">
    <source>
        <dbReference type="EMBL" id="ENO86716.1"/>
    </source>
</evidence>
<dbReference type="Proteomes" id="UP000013042">
    <property type="component" value="Unassembled WGS sequence"/>
</dbReference>
<dbReference type="RefSeq" id="WP_004303607.1">
    <property type="nucleotide sequence ID" value="NZ_AMXD01000029.1"/>
</dbReference>
<dbReference type="InterPro" id="IPR038287">
    <property type="entry name" value="Cse2_sf"/>
</dbReference>
<dbReference type="NCBIfam" id="TIGR02548">
    <property type="entry name" value="casB_cse2"/>
    <property type="match status" value="1"/>
</dbReference>
<dbReference type="AlphaFoldDB" id="N6XY25"/>
<reference evidence="1 2" key="1">
    <citation type="submission" date="2012-09" db="EMBL/GenBank/DDBJ databases">
        <title>Draft Genome Sequences of 6 Strains from Genus Thauera.</title>
        <authorList>
            <person name="Liu B."/>
            <person name="Shapleigh J.P."/>
            <person name="Frostegard A.H."/>
        </authorList>
    </citation>
    <scope>NUCLEOTIDE SEQUENCE [LARGE SCALE GENOMIC DNA]</scope>
    <source>
        <strain evidence="1 2">S2</strain>
    </source>
</reference>
<dbReference type="Pfam" id="PF09485">
    <property type="entry name" value="CRISPR_Cse2"/>
    <property type="match status" value="1"/>
</dbReference>
<organism evidence="1 2">
    <name type="scientific">Thauera aminoaromatica S2</name>
    <dbReference type="NCBI Taxonomy" id="1234381"/>
    <lineage>
        <taxon>Bacteria</taxon>
        <taxon>Pseudomonadati</taxon>
        <taxon>Pseudomonadota</taxon>
        <taxon>Betaproteobacteria</taxon>
        <taxon>Rhodocyclales</taxon>
        <taxon>Zoogloeaceae</taxon>
        <taxon>Thauera</taxon>
    </lineage>
</organism>
<accession>N6XY25</accession>
<proteinExistence type="predicted"/>
<gene>
    <name evidence="1" type="ORF">C665_06769</name>
</gene>
<dbReference type="InterPro" id="IPR013382">
    <property type="entry name" value="CRISPR-assoc_prot_Cse2"/>
</dbReference>
<dbReference type="Gene3D" id="1.10.520.40">
    <property type="entry name" value="CRISPR-associated protein Cse2"/>
    <property type="match status" value="1"/>
</dbReference>
<evidence type="ECO:0000313" key="2">
    <source>
        <dbReference type="Proteomes" id="UP000013042"/>
    </source>
</evidence>
<protein>
    <submittedName>
        <fullName evidence="1">CRISPR-associated Cse2 family protein</fullName>
    </submittedName>
</protein>
<name>N6XY25_THASP</name>
<dbReference type="EMBL" id="AMXD01000029">
    <property type="protein sequence ID" value="ENO86716.1"/>
    <property type="molecule type" value="Genomic_DNA"/>
</dbReference>